<dbReference type="GO" id="GO:0046872">
    <property type="term" value="F:metal ion binding"/>
    <property type="evidence" value="ECO:0007669"/>
    <property type="project" value="UniProtKB-KW"/>
</dbReference>
<keyword evidence="11 12" id="KW-0119">Carbohydrate metabolism</keyword>
<dbReference type="PRINTS" id="PR00990">
    <property type="entry name" value="RIBOKINASE"/>
</dbReference>
<dbReference type="Proteomes" id="UP000033558">
    <property type="component" value="Unassembled WGS sequence"/>
</dbReference>
<evidence type="ECO:0000256" key="5">
    <source>
        <dbReference type="ARBA" id="ARBA00022723"/>
    </source>
</evidence>
<dbReference type="InterPro" id="IPR002173">
    <property type="entry name" value="Carboh/pur_kinase_PfkB_CS"/>
</dbReference>
<evidence type="ECO:0000256" key="3">
    <source>
        <dbReference type="ARBA" id="ARBA00016943"/>
    </source>
</evidence>
<dbReference type="PANTHER" id="PTHR10584">
    <property type="entry name" value="SUGAR KINASE"/>
    <property type="match status" value="1"/>
</dbReference>
<evidence type="ECO:0000256" key="9">
    <source>
        <dbReference type="ARBA" id="ARBA00022842"/>
    </source>
</evidence>
<evidence type="ECO:0000313" key="15">
    <source>
        <dbReference type="Proteomes" id="UP000033558"/>
    </source>
</evidence>
<dbReference type="InterPro" id="IPR011611">
    <property type="entry name" value="PfkB_dom"/>
</dbReference>
<feature type="active site" description="Proton acceptor" evidence="12">
    <location>
        <position position="256"/>
    </location>
</feature>
<feature type="binding site" evidence="12">
    <location>
        <position position="296"/>
    </location>
    <ligand>
        <name>K(+)</name>
        <dbReference type="ChEBI" id="CHEBI:29103"/>
    </ligand>
</feature>
<keyword evidence="12" id="KW-0963">Cytoplasm</keyword>
<dbReference type="STRING" id="1218492.JG30_05340"/>
<keyword evidence="8 12" id="KW-0067">ATP-binding</keyword>
<dbReference type="HOGENOM" id="CLU_027634_2_0_9"/>
<evidence type="ECO:0000256" key="10">
    <source>
        <dbReference type="ARBA" id="ARBA00022958"/>
    </source>
</evidence>
<feature type="binding site" evidence="12">
    <location>
        <position position="187"/>
    </location>
    <ligand>
        <name>ATP</name>
        <dbReference type="ChEBI" id="CHEBI:30616"/>
    </ligand>
</feature>
<dbReference type="UniPathway" id="UPA00916">
    <property type="reaction ID" value="UER00889"/>
</dbReference>
<dbReference type="PROSITE" id="PS00584">
    <property type="entry name" value="PFKB_KINASES_2"/>
    <property type="match status" value="1"/>
</dbReference>
<keyword evidence="9 12" id="KW-0460">Magnesium</keyword>
<comment type="similarity">
    <text evidence="12">Belongs to the carbohydrate kinase PfkB family. Ribokinase subfamily.</text>
</comment>
<feature type="binding site" evidence="12">
    <location>
        <begin position="12"/>
        <end position="14"/>
    </location>
    <ligand>
        <name>substrate</name>
    </ligand>
</feature>
<reference evidence="14 15" key="1">
    <citation type="submission" date="2015-01" db="EMBL/GenBank/DDBJ databases">
        <title>Comparative genomics of the lactic acid bacteria isolated from the honey bee gut.</title>
        <authorList>
            <person name="Ellegaard K.M."/>
            <person name="Tamarit D."/>
            <person name="Javelind E."/>
            <person name="Olofsson T."/>
            <person name="Andersson S.G."/>
            <person name="Vasquez A."/>
        </authorList>
    </citation>
    <scope>NUCLEOTIDE SEQUENCE [LARGE SCALE GENOMIC DNA]</scope>
    <source>
        <strain evidence="14 15">Bin4</strain>
    </source>
</reference>
<dbReference type="EC" id="2.7.1.15" evidence="2 12"/>
<comment type="caution">
    <text evidence="14">The sequence shown here is derived from an EMBL/GenBank/DDBJ whole genome shotgun (WGS) entry which is preliminary data.</text>
</comment>
<accession>A0A0F4LXN8</accession>
<feature type="binding site" evidence="12">
    <location>
        <position position="287"/>
    </location>
    <ligand>
        <name>K(+)</name>
        <dbReference type="ChEBI" id="CHEBI:29103"/>
    </ligand>
</feature>
<keyword evidence="5 12" id="KW-0479">Metal-binding</keyword>
<dbReference type="InterPro" id="IPR002139">
    <property type="entry name" value="Ribo/fructo_kinase"/>
</dbReference>
<keyword evidence="10 12" id="KW-0630">Potassium</keyword>
<comment type="function">
    <text evidence="12">Catalyzes the phosphorylation of ribose at O-5 in a reaction requiring ATP and magnesium. The resulting D-ribose-5-phosphate can then be used either for sythesis of nucleotides, histidine, and tryptophan, or as a component of the pentose phosphate pathway.</text>
</comment>
<organism evidence="14 15">
    <name type="scientific">Bombilactobacillus mellifer</name>
    <dbReference type="NCBI Taxonomy" id="1218492"/>
    <lineage>
        <taxon>Bacteria</taxon>
        <taxon>Bacillati</taxon>
        <taxon>Bacillota</taxon>
        <taxon>Bacilli</taxon>
        <taxon>Lactobacillales</taxon>
        <taxon>Lactobacillaceae</taxon>
        <taxon>Bombilactobacillus</taxon>
    </lineage>
</organism>
<evidence type="ECO:0000256" key="4">
    <source>
        <dbReference type="ARBA" id="ARBA00022679"/>
    </source>
</evidence>
<keyword evidence="4 12" id="KW-0808">Transferase</keyword>
<feature type="binding site" evidence="12">
    <location>
        <begin position="255"/>
        <end position="256"/>
    </location>
    <ligand>
        <name>ATP</name>
        <dbReference type="ChEBI" id="CHEBI:30616"/>
    </ligand>
</feature>
<dbReference type="CDD" id="cd01174">
    <property type="entry name" value="ribokinase"/>
    <property type="match status" value="1"/>
</dbReference>
<dbReference type="AlphaFoldDB" id="A0A0F4LXN8"/>
<dbReference type="Gene3D" id="3.40.1190.20">
    <property type="match status" value="1"/>
</dbReference>
<gene>
    <name evidence="12" type="primary">rbsK</name>
    <name evidence="14" type="ORF">JG30_05340</name>
</gene>
<keyword evidence="7 12" id="KW-0418">Kinase</keyword>
<feature type="binding site" evidence="12">
    <location>
        <position position="252"/>
    </location>
    <ligand>
        <name>K(+)</name>
        <dbReference type="ChEBI" id="CHEBI:29103"/>
    </ligand>
</feature>
<dbReference type="RefSeq" id="WP_046315967.1">
    <property type="nucleotide sequence ID" value="NZ_JBHSZT010000001.1"/>
</dbReference>
<dbReference type="GO" id="GO:0005524">
    <property type="term" value="F:ATP binding"/>
    <property type="evidence" value="ECO:0007669"/>
    <property type="project" value="UniProtKB-UniRule"/>
</dbReference>
<dbReference type="InterPro" id="IPR029056">
    <property type="entry name" value="Ribokinase-like"/>
</dbReference>
<comment type="subcellular location">
    <subcellularLocation>
        <location evidence="12">Cytoplasm</location>
    </subcellularLocation>
</comment>
<name>A0A0F4LXN8_9LACO</name>
<evidence type="ECO:0000256" key="11">
    <source>
        <dbReference type="ARBA" id="ARBA00023277"/>
    </source>
</evidence>
<dbReference type="GO" id="GO:0004747">
    <property type="term" value="F:ribokinase activity"/>
    <property type="evidence" value="ECO:0007669"/>
    <property type="project" value="UniProtKB-UniRule"/>
</dbReference>
<comment type="subunit">
    <text evidence="12">Homodimer.</text>
</comment>
<dbReference type="Pfam" id="PF00294">
    <property type="entry name" value="PfkB"/>
    <property type="match status" value="1"/>
</dbReference>
<dbReference type="PATRIC" id="fig|1218492.5.peg.660"/>
<feature type="binding site" evidence="12">
    <location>
        <begin position="223"/>
        <end position="228"/>
    </location>
    <ligand>
        <name>ATP</name>
        <dbReference type="ChEBI" id="CHEBI:30616"/>
    </ligand>
</feature>
<feature type="domain" description="Carbohydrate kinase PfkB" evidence="13">
    <location>
        <begin position="3"/>
        <end position="299"/>
    </location>
</feature>
<comment type="similarity">
    <text evidence="1">Belongs to the carbohydrate kinase pfkB family.</text>
</comment>
<protein>
    <recommendedName>
        <fullName evidence="3 12">Ribokinase</fullName>
        <shortName evidence="12">RK</shortName>
        <ecNumber evidence="2 12">2.7.1.15</ecNumber>
    </recommendedName>
</protein>
<evidence type="ECO:0000313" key="14">
    <source>
        <dbReference type="EMBL" id="KJY62331.1"/>
    </source>
</evidence>
<evidence type="ECO:0000256" key="2">
    <source>
        <dbReference type="ARBA" id="ARBA00012035"/>
    </source>
</evidence>
<feature type="binding site" evidence="12">
    <location>
        <position position="250"/>
    </location>
    <ligand>
        <name>K(+)</name>
        <dbReference type="ChEBI" id="CHEBI:29103"/>
    </ligand>
</feature>
<evidence type="ECO:0000259" key="13">
    <source>
        <dbReference type="Pfam" id="PF00294"/>
    </source>
</evidence>
<feature type="binding site" evidence="12">
    <location>
        <begin position="40"/>
        <end position="44"/>
    </location>
    <ligand>
        <name>substrate</name>
    </ligand>
</feature>
<feature type="binding site" evidence="12">
    <location>
        <position position="256"/>
    </location>
    <ligand>
        <name>substrate</name>
    </ligand>
</feature>
<keyword evidence="15" id="KW-1185">Reference proteome</keyword>
<comment type="catalytic activity">
    <reaction evidence="12">
        <text>D-ribose + ATP = D-ribose 5-phosphate + ADP + H(+)</text>
        <dbReference type="Rhea" id="RHEA:13697"/>
        <dbReference type="ChEBI" id="CHEBI:15378"/>
        <dbReference type="ChEBI" id="CHEBI:30616"/>
        <dbReference type="ChEBI" id="CHEBI:47013"/>
        <dbReference type="ChEBI" id="CHEBI:78346"/>
        <dbReference type="ChEBI" id="CHEBI:456216"/>
        <dbReference type="EC" id="2.7.1.15"/>
    </reaction>
</comment>
<comment type="activity regulation">
    <text evidence="12">Activated by a monovalent cation that binds near, but not in, the active site. The most likely occupant of the site in vivo is potassium. Ion binding induces a conformational change that may alter substrate affinity.</text>
</comment>
<feature type="binding site" evidence="12">
    <location>
        <position position="290"/>
    </location>
    <ligand>
        <name>K(+)</name>
        <dbReference type="ChEBI" id="CHEBI:29103"/>
    </ligand>
</feature>
<evidence type="ECO:0000256" key="7">
    <source>
        <dbReference type="ARBA" id="ARBA00022777"/>
    </source>
</evidence>
<evidence type="ECO:0000256" key="6">
    <source>
        <dbReference type="ARBA" id="ARBA00022741"/>
    </source>
</evidence>
<comment type="cofactor">
    <cofactor evidence="12">
        <name>Mg(2+)</name>
        <dbReference type="ChEBI" id="CHEBI:18420"/>
    </cofactor>
    <text evidence="12">Requires a divalent cation, most likely magnesium in vivo, as an electrophilic catalyst to aid phosphoryl group transfer. It is the chelate of the metal and the nucleotide that is the actual substrate.</text>
</comment>
<dbReference type="GO" id="GO:0019303">
    <property type="term" value="P:D-ribose catabolic process"/>
    <property type="evidence" value="ECO:0007669"/>
    <property type="project" value="UniProtKB-UniRule"/>
</dbReference>
<comment type="caution">
    <text evidence="12">Lacks conserved residue(s) required for the propagation of feature annotation.</text>
</comment>
<dbReference type="NCBIfam" id="TIGR02152">
    <property type="entry name" value="D_ribokin_bact"/>
    <property type="match status" value="1"/>
</dbReference>
<keyword evidence="6 12" id="KW-0547">Nucleotide-binding</keyword>
<dbReference type="GO" id="GO:0005829">
    <property type="term" value="C:cytosol"/>
    <property type="evidence" value="ECO:0007669"/>
    <property type="project" value="TreeGrafter"/>
</dbReference>
<evidence type="ECO:0000256" key="8">
    <source>
        <dbReference type="ARBA" id="ARBA00022840"/>
    </source>
</evidence>
<sequence>MTNKIVVLGSLNVDQTLHVHRLPQPGETIKMTAQSSALGGKGANQAVAARRTGLAQTAFIGRVGADAAGKRLLHSLAAEQIDIQHIQVDPQQGTGQAYVLLQDSGENSIIIYGGSNQALTTADVQAAHSLIQAADFLIAQCEIPLAVIAEAFAYAQQVNTRTILNPAPVVPQLPAEILEHTDLICPNETEAQALTGISINDEATLVQCTQALYQLTQACSVITVGDKGAYLVAKDISPQLIPASAVPVVDTTAAGDTFIGAMVSQLQPDFKNLVAAVRFACQASALTVQSLGAQPSIPTYQAVQASYS</sequence>
<feature type="binding site" evidence="12">
    <location>
        <position position="142"/>
    </location>
    <ligand>
        <name>substrate</name>
    </ligand>
</feature>
<dbReference type="EMBL" id="JXJQ01000006">
    <property type="protein sequence ID" value="KJY62331.1"/>
    <property type="molecule type" value="Genomic_DNA"/>
</dbReference>
<dbReference type="HAMAP" id="MF_01987">
    <property type="entry name" value="Ribokinase"/>
    <property type="match status" value="1"/>
</dbReference>
<dbReference type="SUPFAM" id="SSF53613">
    <property type="entry name" value="Ribokinase-like"/>
    <property type="match status" value="1"/>
</dbReference>
<feature type="binding site" evidence="12">
    <location>
        <position position="292"/>
    </location>
    <ligand>
        <name>K(+)</name>
        <dbReference type="ChEBI" id="CHEBI:29103"/>
    </ligand>
</feature>
<dbReference type="OrthoDB" id="9775849at2"/>
<comment type="pathway">
    <text evidence="12">Carbohydrate metabolism; D-ribose degradation; D-ribose 5-phosphate from beta-D-ribopyranose: step 2/2.</text>
</comment>
<dbReference type="InterPro" id="IPR011877">
    <property type="entry name" value="Ribokinase"/>
</dbReference>
<evidence type="ECO:0000256" key="12">
    <source>
        <dbReference type="HAMAP-Rule" id="MF_01987"/>
    </source>
</evidence>
<dbReference type="PANTHER" id="PTHR10584:SF166">
    <property type="entry name" value="RIBOKINASE"/>
    <property type="match status" value="1"/>
</dbReference>
<proteinExistence type="inferred from homology"/>
<evidence type="ECO:0000256" key="1">
    <source>
        <dbReference type="ARBA" id="ARBA00005380"/>
    </source>
</evidence>